<dbReference type="NCBIfam" id="TIGR00010">
    <property type="entry name" value="YchF/TatD family DNA exonuclease"/>
    <property type="match status" value="1"/>
</dbReference>
<feature type="binding site" evidence="4">
    <location>
        <position position="6"/>
    </location>
    <ligand>
        <name>a divalent metal cation</name>
        <dbReference type="ChEBI" id="CHEBI:60240"/>
        <label>1</label>
    </ligand>
</feature>
<dbReference type="GO" id="GO:0004536">
    <property type="term" value="F:DNA nuclease activity"/>
    <property type="evidence" value="ECO:0007669"/>
    <property type="project" value="InterPro"/>
</dbReference>
<dbReference type="Gene3D" id="3.20.20.140">
    <property type="entry name" value="Metal-dependent hydrolases"/>
    <property type="match status" value="1"/>
</dbReference>
<comment type="caution">
    <text evidence="6">The sequence shown here is derived from an EMBL/GenBank/DDBJ whole genome shotgun (WGS) entry which is preliminary data.</text>
</comment>
<evidence type="ECO:0000313" key="7">
    <source>
        <dbReference type="Proteomes" id="UP000252204"/>
    </source>
</evidence>
<dbReference type="InterPro" id="IPR032466">
    <property type="entry name" value="Metal_Hydrolase"/>
</dbReference>
<dbReference type="RefSeq" id="WP_113268119.1">
    <property type="nucleotide sequence ID" value="NZ_QNTU01000001.1"/>
</dbReference>
<dbReference type="GO" id="GO:0005829">
    <property type="term" value="C:cytosol"/>
    <property type="evidence" value="ECO:0007669"/>
    <property type="project" value="TreeGrafter"/>
</dbReference>
<dbReference type="FunFam" id="3.20.20.140:FF:000005">
    <property type="entry name" value="TatD family hydrolase"/>
    <property type="match status" value="1"/>
</dbReference>
<organism evidence="6 7">
    <name type="scientific">Vreelandella sulfidaeris</name>
    <dbReference type="NCBI Taxonomy" id="115553"/>
    <lineage>
        <taxon>Bacteria</taxon>
        <taxon>Pseudomonadati</taxon>
        <taxon>Pseudomonadota</taxon>
        <taxon>Gammaproteobacteria</taxon>
        <taxon>Oceanospirillales</taxon>
        <taxon>Halomonadaceae</taxon>
        <taxon>Vreelandella</taxon>
    </lineage>
</organism>
<gene>
    <name evidence="6" type="ORF">DQ400_01910</name>
</gene>
<dbReference type="CDD" id="cd01310">
    <property type="entry name" value="TatD_DNAse"/>
    <property type="match status" value="1"/>
</dbReference>
<dbReference type="OrthoDB" id="9810005at2"/>
<feature type="binding site" evidence="4">
    <location>
        <position position="114"/>
    </location>
    <ligand>
        <name>a divalent metal cation</name>
        <dbReference type="ChEBI" id="CHEBI:60240"/>
        <label>1</label>
    </ligand>
</feature>
<feature type="binding site" evidence="4">
    <location>
        <position position="176"/>
    </location>
    <ligand>
        <name>a divalent metal cation</name>
        <dbReference type="ChEBI" id="CHEBI:60240"/>
        <label>2</label>
    </ligand>
</feature>
<dbReference type="PROSITE" id="PS01091">
    <property type="entry name" value="TATD_3"/>
    <property type="match status" value="1"/>
</dbReference>
<dbReference type="AlphaFoldDB" id="A0A365TVK2"/>
<reference evidence="7" key="1">
    <citation type="submission" date="2018-06" db="EMBL/GenBank/DDBJ databases">
        <title>Whole genome sequencing of four bacterial strains from South Shetland trench revealing bio-synthetic gene clusters.</title>
        <authorList>
            <person name="Abdel-Mageed W.M."/>
            <person name="Lehri B."/>
            <person name="Jarmusch S."/>
            <person name="Miranda K."/>
            <person name="Goodfellow M."/>
            <person name="Jaspars M."/>
            <person name="Karlyshev A.V."/>
        </authorList>
    </citation>
    <scope>NUCLEOTIDE SEQUENCE [LARGE SCALE GENOMIC DNA]</scope>
    <source>
        <strain evidence="7">SST4</strain>
    </source>
</reference>
<proteinExistence type="inferred from homology"/>
<dbReference type="PIRSF" id="PIRSF005902">
    <property type="entry name" value="DNase_TatD"/>
    <property type="match status" value="1"/>
</dbReference>
<dbReference type="InterPro" id="IPR015991">
    <property type="entry name" value="TatD/YcfH-like"/>
</dbReference>
<dbReference type="PROSITE" id="PS01137">
    <property type="entry name" value="TATD_1"/>
    <property type="match status" value="1"/>
</dbReference>
<evidence type="ECO:0000256" key="2">
    <source>
        <dbReference type="ARBA" id="ARBA00022723"/>
    </source>
</evidence>
<keyword evidence="2 4" id="KW-0479">Metal-binding</keyword>
<comment type="similarity">
    <text evidence="1">Belongs to the metallo-dependent hydrolases superfamily. TatD-type hydrolase family.</text>
</comment>
<feature type="binding site" evidence="4">
    <location>
        <position position="226"/>
    </location>
    <ligand>
        <name>a divalent metal cation</name>
        <dbReference type="ChEBI" id="CHEBI:60240"/>
        <label>1</label>
    </ligand>
</feature>
<feature type="binding site" evidence="4">
    <location>
        <position position="151"/>
    </location>
    <ligand>
        <name>a divalent metal cation</name>
        <dbReference type="ChEBI" id="CHEBI:60240"/>
        <label>2</label>
    </ligand>
</feature>
<dbReference type="InterPro" id="IPR018228">
    <property type="entry name" value="DNase_TatD-rel_CS"/>
</dbReference>
<dbReference type="SUPFAM" id="SSF51556">
    <property type="entry name" value="Metallo-dependent hydrolases"/>
    <property type="match status" value="1"/>
</dbReference>
<dbReference type="EMBL" id="QNTU01000001">
    <property type="protein sequence ID" value="RBI69469.1"/>
    <property type="molecule type" value="Genomic_DNA"/>
</dbReference>
<keyword evidence="7" id="KW-1185">Reference proteome</keyword>
<protein>
    <submittedName>
        <fullName evidence="6">Hydrolase TatD</fullName>
    </submittedName>
</protein>
<dbReference type="InterPro" id="IPR001130">
    <property type="entry name" value="TatD-like"/>
</dbReference>
<evidence type="ECO:0000256" key="5">
    <source>
        <dbReference type="SAM" id="MobiDB-lite"/>
    </source>
</evidence>
<evidence type="ECO:0000256" key="1">
    <source>
        <dbReference type="ARBA" id="ARBA00009275"/>
    </source>
</evidence>
<dbReference type="Pfam" id="PF01026">
    <property type="entry name" value="TatD_DNase"/>
    <property type="match status" value="1"/>
</dbReference>
<dbReference type="PANTHER" id="PTHR46124:SF2">
    <property type="entry name" value="D-AMINOACYL-TRNA DEACYLASE"/>
    <property type="match status" value="1"/>
</dbReference>
<dbReference type="Proteomes" id="UP000252204">
    <property type="component" value="Unassembled WGS sequence"/>
</dbReference>
<feature type="compositionally biased region" description="Basic and acidic residues" evidence="5">
    <location>
        <begin position="73"/>
        <end position="91"/>
    </location>
</feature>
<feature type="region of interest" description="Disordered" evidence="5">
    <location>
        <begin position="73"/>
        <end position="95"/>
    </location>
</feature>
<sequence length="296" mass="32596">MFVDSHCHLDRLSEQTHGGDIAATLDAARAAHVSQFLAVAVTLDDMPQLAAIARAHHDVVISAGLHPLHSIEKHSSEKHGSEKHSTEKHGSGSEPSVVDIKEAAEQYGAVAIGETGLDYHYHDSVPVEVQHERFKRHLIAARELELPVIVHTREAKEETLALLREYSDPRVGGVLHCFTEDLAMAREAVRLGFYISLSGIITFRNAAPLRELARQLPLDRLLIETDSPYLAPVPYRGKPNEPAWVVEVAECIAQERGISVDEVAMQTTVNFYQLFRAAAPDAPEHVKEALVQSGLL</sequence>
<keyword evidence="3 6" id="KW-0378">Hydrolase</keyword>
<name>A0A365TVK2_9GAMM</name>
<dbReference type="GO" id="GO:0046872">
    <property type="term" value="F:metal ion binding"/>
    <property type="evidence" value="ECO:0007669"/>
    <property type="project" value="UniProtKB-KW"/>
</dbReference>
<dbReference type="PROSITE" id="PS01090">
    <property type="entry name" value="TATD_2"/>
    <property type="match status" value="1"/>
</dbReference>
<feature type="binding site" evidence="4">
    <location>
        <position position="8"/>
    </location>
    <ligand>
        <name>a divalent metal cation</name>
        <dbReference type="ChEBI" id="CHEBI:60240"/>
        <label>1</label>
    </ligand>
</feature>
<dbReference type="PANTHER" id="PTHR46124">
    <property type="entry name" value="D-AMINOACYL-TRNA DEACYLASE"/>
    <property type="match status" value="1"/>
</dbReference>
<evidence type="ECO:0000256" key="3">
    <source>
        <dbReference type="ARBA" id="ARBA00022801"/>
    </source>
</evidence>
<dbReference type="GO" id="GO:0016788">
    <property type="term" value="F:hydrolase activity, acting on ester bonds"/>
    <property type="evidence" value="ECO:0007669"/>
    <property type="project" value="InterPro"/>
</dbReference>
<accession>A0A365TVK2</accession>
<evidence type="ECO:0000313" key="6">
    <source>
        <dbReference type="EMBL" id="RBI69469.1"/>
    </source>
</evidence>
<evidence type="ECO:0000256" key="4">
    <source>
        <dbReference type="PIRSR" id="PIRSR005902-1"/>
    </source>
</evidence>